<proteinExistence type="predicted"/>
<name>A0A7J8STE1_GOSDV</name>
<dbReference type="Proteomes" id="UP000593561">
    <property type="component" value="Unassembled WGS sequence"/>
</dbReference>
<evidence type="ECO:0000256" key="1">
    <source>
        <dbReference type="SAM" id="Coils"/>
    </source>
</evidence>
<accession>A0A7J8STE1</accession>
<keyword evidence="1" id="KW-0175">Coiled coil</keyword>
<sequence>MKTGGCDFFQWVEGNSDETNSTTKEQGCTIDEIMLQNKILLTENKRLRLENDELNIDKM</sequence>
<gene>
    <name evidence="2" type="ORF">Godav_023693</name>
</gene>
<protein>
    <submittedName>
        <fullName evidence="2">Uncharacterized protein</fullName>
    </submittedName>
</protein>
<reference evidence="2 3" key="1">
    <citation type="journal article" date="2019" name="Genome Biol. Evol.">
        <title>Insights into the evolution of the New World diploid cottons (Gossypium, subgenus Houzingenia) based on genome sequencing.</title>
        <authorList>
            <person name="Grover C.E."/>
            <person name="Arick M.A. 2nd"/>
            <person name="Thrash A."/>
            <person name="Conover J.L."/>
            <person name="Sanders W.S."/>
            <person name="Peterson D.G."/>
            <person name="Frelichowski J.E."/>
            <person name="Scheffler J.A."/>
            <person name="Scheffler B.E."/>
            <person name="Wendel J.F."/>
        </authorList>
    </citation>
    <scope>NUCLEOTIDE SEQUENCE [LARGE SCALE GENOMIC DNA]</scope>
    <source>
        <strain evidence="2">27</strain>
        <tissue evidence="2">Leaf</tissue>
    </source>
</reference>
<organism evidence="2 3">
    <name type="scientific">Gossypium davidsonii</name>
    <name type="common">Davidson's cotton</name>
    <name type="synonym">Gossypium klotzschianum subsp. davidsonii</name>
    <dbReference type="NCBI Taxonomy" id="34287"/>
    <lineage>
        <taxon>Eukaryota</taxon>
        <taxon>Viridiplantae</taxon>
        <taxon>Streptophyta</taxon>
        <taxon>Embryophyta</taxon>
        <taxon>Tracheophyta</taxon>
        <taxon>Spermatophyta</taxon>
        <taxon>Magnoliopsida</taxon>
        <taxon>eudicotyledons</taxon>
        <taxon>Gunneridae</taxon>
        <taxon>Pentapetalae</taxon>
        <taxon>rosids</taxon>
        <taxon>malvids</taxon>
        <taxon>Malvales</taxon>
        <taxon>Malvaceae</taxon>
        <taxon>Malvoideae</taxon>
        <taxon>Gossypium</taxon>
    </lineage>
</organism>
<dbReference type="EMBL" id="JABFAC010000011">
    <property type="protein sequence ID" value="MBA0629080.1"/>
    <property type="molecule type" value="Genomic_DNA"/>
</dbReference>
<dbReference type="AlphaFoldDB" id="A0A7J8STE1"/>
<comment type="caution">
    <text evidence="2">The sequence shown here is derived from an EMBL/GenBank/DDBJ whole genome shotgun (WGS) entry which is preliminary data.</text>
</comment>
<evidence type="ECO:0000313" key="2">
    <source>
        <dbReference type="EMBL" id="MBA0629080.1"/>
    </source>
</evidence>
<keyword evidence="3" id="KW-1185">Reference proteome</keyword>
<feature type="coiled-coil region" evidence="1">
    <location>
        <begin position="30"/>
        <end position="57"/>
    </location>
</feature>
<evidence type="ECO:0000313" key="3">
    <source>
        <dbReference type="Proteomes" id="UP000593561"/>
    </source>
</evidence>